<dbReference type="PANTHER" id="PTHR22878:SF63">
    <property type="entry name" value="DYNEIN AXONEMAL HEAVY CHAIN 10"/>
    <property type="match status" value="1"/>
</dbReference>
<dbReference type="Pfam" id="PF12780">
    <property type="entry name" value="AAA_8"/>
    <property type="match status" value="1"/>
</dbReference>
<dbReference type="Pfam" id="PF12777">
    <property type="entry name" value="MT"/>
    <property type="match status" value="1"/>
</dbReference>
<dbReference type="InterPro" id="IPR003593">
    <property type="entry name" value="AAA+_ATPase"/>
</dbReference>
<dbReference type="InterPro" id="IPR041466">
    <property type="entry name" value="Dynein_AAA5_ext"/>
</dbReference>
<dbReference type="InterPro" id="IPR041228">
    <property type="entry name" value="Dynein_C"/>
</dbReference>
<dbReference type="InterPro" id="IPR041658">
    <property type="entry name" value="AAA_lid_11"/>
</dbReference>
<dbReference type="EMBL" id="CATNWA010017604">
    <property type="protein sequence ID" value="CAI9601733.1"/>
    <property type="molecule type" value="Genomic_DNA"/>
</dbReference>
<evidence type="ECO:0000313" key="7">
    <source>
        <dbReference type="EMBL" id="CAI9601733.1"/>
    </source>
</evidence>
<keyword evidence="3" id="KW-0969">Cilium</keyword>
<dbReference type="SMART" id="SM00382">
    <property type="entry name" value="AAA"/>
    <property type="match status" value="2"/>
</dbReference>
<dbReference type="Gene3D" id="1.10.472.130">
    <property type="match status" value="1"/>
</dbReference>
<dbReference type="Gene3D" id="1.20.1270.280">
    <property type="match status" value="1"/>
</dbReference>
<gene>
    <name evidence="7" type="ORF">SPARVUS_LOCUS13020328</name>
</gene>
<name>A0ABN9FZ52_9NEOB</name>
<feature type="domain" description="AAA+ ATPase" evidence="6">
    <location>
        <begin position="132"/>
        <end position="280"/>
    </location>
</feature>
<evidence type="ECO:0000256" key="2">
    <source>
        <dbReference type="ARBA" id="ARBA00008887"/>
    </source>
</evidence>
<dbReference type="Pfam" id="PF17852">
    <property type="entry name" value="Dynein_AAA_lid"/>
    <property type="match status" value="1"/>
</dbReference>
<evidence type="ECO:0000256" key="1">
    <source>
        <dbReference type="ARBA" id="ARBA00004430"/>
    </source>
</evidence>
<dbReference type="Pfam" id="PF18199">
    <property type="entry name" value="Dynein_C"/>
    <property type="match status" value="1"/>
</dbReference>
<dbReference type="InterPro" id="IPR024743">
    <property type="entry name" value="Dynein_HC_stalk"/>
</dbReference>
<organism evidence="7 8">
    <name type="scientific">Staurois parvus</name>
    <dbReference type="NCBI Taxonomy" id="386267"/>
    <lineage>
        <taxon>Eukaryota</taxon>
        <taxon>Metazoa</taxon>
        <taxon>Chordata</taxon>
        <taxon>Craniata</taxon>
        <taxon>Vertebrata</taxon>
        <taxon>Euteleostomi</taxon>
        <taxon>Amphibia</taxon>
        <taxon>Batrachia</taxon>
        <taxon>Anura</taxon>
        <taxon>Neobatrachia</taxon>
        <taxon>Ranoidea</taxon>
        <taxon>Ranidae</taxon>
        <taxon>Staurois</taxon>
    </lineage>
</organism>
<dbReference type="InterPro" id="IPR042219">
    <property type="entry name" value="AAA_lid_11_sf"/>
</dbReference>
<dbReference type="SUPFAM" id="SSF52540">
    <property type="entry name" value="P-loop containing nucleoside triphosphate hydrolases"/>
    <property type="match status" value="2"/>
</dbReference>
<dbReference type="Pfam" id="PF17857">
    <property type="entry name" value="AAA_lid_1"/>
    <property type="match status" value="1"/>
</dbReference>
<keyword evidence="4" id="KW-0966">Cell projection</keyword>
<dbReference type="PANTHER" id="PTHR22878">
    <property type="entry name" value="DYNEIN HEAVY CHAIN 6, AXONEMAL-LIKE-RELATED"/>
    <property type="match status" value="1"/>
</dbReference>
<dbReference type="InterPro" id="IPR027417">
    <property type="entry name" value="P-loop_NTPase"/>
</dbReference>
<accession>A0ABN9FZ52</accession>
<keyword evidence="5" id="KW-0175">Coiled coil</keyword>
<evidence type="ECO:0000256" key="3">
    <source>
        <dbReference type="ARBA" id="ARBA00023069"/>
    </source>
</evidence>
<dbReference type="Proteomes" id="UP001162483">
    <property type="component" value="Unassembled WGS sequence"/>
</dbReference>
<dbReference type="InterPro" id="IPR043160">
    <property type="entry name" value="Dynein_C_barrel"/>
</dbReference>
<dbReference type="Pfam" id="PF18198">
    <property type="entry name" value="AAA_lid_11"/>
    <property type="match status" value="1"/>
</dbReference>
<dbReference type="Gene3D" id="1.10.8.1220">
    <property type="match status" value="1"/>
</dbReference>
<dbReference type="Gene3D" id="1.20.920.20">
    <property type="match status" value="1"/>
</dbReference>
<dbReference type="Gene3D" id="6.10.140.1060">
    <property type="match status" value="1"/>
</dbReference>
<dbReference type="Gene3D" id="3.40.50.300">
    <property type="entry name" value="P-loop containing nucleotide triphosphate hydrolases"/>
    <property type="match status" value="3"/>
</dbReference>
<feature type="coiled-coil region" evidence="5">
    <location>
        <begin position="729"/>
        <end position="815"/>
    </location>
</feature>
<evidence type="ECO:0000256" key="4">
    <source>
        <dbReference type="ARBA" id="ARBA00023273"/>
    </source>
</evidence>
<dbReference type="Gene3D" id="1.20.920.30">
    <property type="match status" value="1"/>
</dbReference>
<sequence>MVTQLAMMLDALIEKEIEDVNVLECFFIEALYCSLGATLLEGGRIKFDEYVKRLASMSTIYDEKSLAGPGELPGQLPTIYDFHFDGEKKKWIPWSQLVPKYVHKSEEKFIDILVPTVDTTRTTWLLEQMVKIKRPVVLVGESGTSKTATTMNLLRNLNSDSMMLLTINFSSRTTSMDIQRNLEANVEKRTKDNYGPPMGKRLLVFMDDMNMPKVDEYGTQQPIALLKLLLEKGGMYDRGKELNCKFLRDLGFIAAMGKAGGGRNEVDTRFISLFSVFNVLFPSEESLQHIYYSILQGHTALFNEDVQAICDKLTLCTLELYKMIVRDLPPTPSKFHYIFNLRDLSRVFHGLVLTTPERFQTVNQMVRVWRNEALRVFHDRLINEDDKRVVQGHIQSLIDEHFKADLEYAMRDPILFGDYRTAMNEGEPRVYEDIQDYDAAKALFQEILEEYNESKTKMNLVLFDDALEHLTRIHRIIRMDRGHALLVGVGGSGKQSLARLAAFAAGYEVFEIVLSRGYGENSFREDLKNLYIKLGLENKKMIFLFTDAHVAEEGFLELVNNMLTSGMVPALFPDEEKEAVLGQIRDEASKNGVGPAKESIWQYFVNKSANNLHIVLGMSPVGDTLRTRCRNFPGLVNNTGIDWFLPWPPQALYAVAKSFLGESQMIPSEDLEPVISHVVMVHESVGKFSKIFQQKLRRSNYVTPKNYLDFINTYSKLLEEKNQFNLAQCKRLEGGLDKLKEAAVQLAELNLKLAEQKVILAEKSAACEALLDEISVNTAVAEEKRKLAEEKAAEIEEQNKVIAVEKQEAESALTEALPILEAAKLELQKLDKSDVTEIRTFAKPPRAVQVVCECILAMRGYKEISWKSAKAMMSEPNFLRILMDMDFDAITQNQVKTVRGFLKNLNATLEEMESISKAGLGMLKFVDAVMGYCDVAKEIKPKREKVAKLERNYYMSKRDLEKIQAELAAIQSELKTLGERYEAAITEKQKLQEEAEIMERRLIAADKLISGLGSENIRWTKDLEDLKERRVKLLGDCLLCSAFLSYEGAFNWEFRKEMVYTAWQQDILDHNIPLSQPFRIESLLTDDVEISRWGSEGLPPDELSIQNGILTTRASRFPLCIDPQQQALNWIKRKEERNNLKISSFNDPDFLKQLEMAIKYGFPFLFQDVDEYIDPVIDNVLEKNIKGAQGRQFIILGDKEVDYDPNFKLYLNTKLANPKYSPSVFGKAMVINYTVTLKGLEDQLLSVIVGFERRELEEQREHLIQETSENKKLLKDLEDSLLRELATSTGNMLDNVELVHTLEETKSKATEVSEKLKLAERTAVDIDKLRDGYRPAAKRGAILFFVLSEMALVNSMYQYSLSSFLAVFDLSLRKSLPDGILAKRLKNIMDTLTFNVYNYGCTGLFERHKLLFSFNMTIKIEQADGRVPQEELDFFLKGNISLEKSRRKKPCSWLPDQGWEDVMRLSELFPSLFGSLPDDVERHESEWKAWYDLDTLEQYPFPLGYNDKLSSFQKLILLRCFRVDRVYRAVTDYVTVTMGEKYVQPPVISFEAIFEQSVPTSPIVFILSPGSDPASDLMKLAERSGFGGNRLKFLAMGQGQEKVALQLLEIAVSRGQWLMLQNCHLLVKWLKDLEKALELIRKPHPDFRLWLTTDPTKDFPIGILQKSLKVVTEPPNGLKLNMRATYFKISHEALDACQHPAFKSLVYVLAFFHAVVQERRKFGKIGWNVPYDFNESDFQVCMEILNTYLTKAYTQNDTRIPWGSLKYLIGEVMYGGRAIDSFDRRILTIYMDEYLGDFIFDTFQLFHFYKNDEVDYKIPSGDKKDDFVEEIESLPLANTPEVFGLHSNAEIGYYTQAARDMWSHLLELQPQTGESGLGISRDEYIGQVAKDIENKLPQIFDLDQIRKNFGLDISPTTVVLLQELERFNKLISSMSRSLAELQRALAGEVGMSNELDEVARALFNGQIPNIWRRLAPDTLKSLGNWMIHFRRRYNQYTSWVTEGEPNVMWLSGLHIPESYLTALVQATCRKNGWPLDRSTLYTQVTKFRTAEEVTERPGQGCFISGLYLEGADWDIENSCLVKSKPKVLVVELPVLKVIPIEAHRLKLQNTFRTPVYTTSMRRNAMGVGLVFEADLYTTKHISHWVLQGVCLTLNSD</sequence>
<feature type="coiled-coil region" evidence="5">
    <location>
        <begin position="946"/>
        <end position="1008"/>
    </location>
</feature>
<dbReference type="Gene3D" id="1.10.8.720">
    <property type="entry name" value="Region D6 of dynein motor"/>
    <property type="match status" value="1"/>
</dbReference>
<evidence type="ECO:0000256" key="5">
    <source>
        <dbReference type="SAM" id="Coils"/>
    </source>
</evidence>
<dbReference type="InterPro" id="IPR004273">
    <property type="entry name" value="Dynein_heavy_D6_P-loop"/>
</dbReference>
<dbReference type="InterPro" id="IPR035706">
    <property type="entry name" value="AAA_9"/>
</dbReference>
<comment type="similarity">
    <text evidence="2">Belongs to the dynein heavy chain family.</text>
</comment>
<dbReference type="InterPro" id="IPR024317">
    <property type="entry name" value="Dynein_heavy_chain_D4_dom"/>
</dbReference>
<feature type="domain" description="AAA+ ATPase" evidence="6">
    <location>
        <begin position="480"/>
        <end position="637"/>
    </location>
</feature>
<keyword evidence="8" id="KW-1185">Reference proteome</keyword>
<dbReference type="InterPro" id="IPR026983">
    <property type="entry name" value="DHC"/>
</dbReference>
<proteinExistence type="inferred from homology"/>
<dbReference type="Pfam" id="PF12775">
    <property type="entry name" value="AAA_7"/>
    <property type="match status" value="1"/>
</dbReference>
<evidence type="ECO:0000313" key="8">
    <source>
        <dbReference type="Proteomes" id="UP001162483"/>
    </source>
</evidence>
<protein>
    <recommendedName>
        <fullName evidence="6">AAA+ ATPase domain-containing protein</fullName>
    </recommendedName>
</protein>
<dbReference type="Pfam" id="PF12781">
    <property type="entry name" value="AAA_9"/>
    <property type="match status" value="1"/>
</dbReference>
<evidence type="ECO:0000259" key="6">
    <source>
        <dbReference type="SMART" id="SM00382"/>
    </source>
</evidence>
<dbReference type="InterPro" id="IPR041589">
    <property type="entry name" value="DNAH3_AAA_lid_1"/>
</dbReference>
<comment type="subcellular location">
    <subcellularLocation>
        <location evidence="1">Cytoplasm</location>
        <location evidence="1">Cytoskeleton</location>
        <location evidence="1">Cilium axoneme</location>
    </subcellularLocation>
</comment>
<comment type="caution">
    <text evidence="7">The sequence shown here is derived from an EMBL/GenBank/DDBJ whole genome shotgun (WGS) entry which is preliminary data.</text>
</comment>
<reference evidence="7" key="1">
    <citation type="submission" date="2023-05" db="EMBL/GenBank/DDBJ databases">
        <authorList>
            <person name="Stuckert A."/>
        </authorList>
    </citation>
    <scope>NUCLEOTIDE SEQUENCE</scope>
</reference>
<dbReference type="Pfam" id="PF03028">
    <property type="entry name" value="Dynein_heavy"/>
    <property type="match status" value="1"/>
</dbReference>
<dbReference type="Gene3D" id="3.10.490.20">
    <property type="match status" value="1"/>
</dbReference>